<feature type="region of interest" description="Disordered" evidence="1">
    <location>
        <begin position="135"/>
        <end position="190"/>
    </location>
</feature>
<keyword evidence="3" id="KW-1185">Reference proteome</keyword>
<accession>A0A7J6WVJ6</accession>
<dbReference type="GO" id="GO:0003723">
    <property type="term" value="F:RNA binding"/>
    <property type="evidence" value="ECO:0007669"/>
    <property type="project" value="TreeGrafter"/>
</dbReference>
<name>A0A7J6WVJ6_THATH</name>
<evidence type="ECO:0000256" key="1">
    <source>
        <dbReference type="SAM" id="MobiDB-lite"/>
    </source>
</evidence>
<dbReference type="AlphaFoldDB" id="A0A7J6WVJ6"/>
<feature type="region of interest" description="Disordered" evidence="1">
    <location>
        <begin position="40"/>
        <end position="66"/>
    </location>
</feature>
<protein>
    <submittedName>
        <fullName evidence="2">Anti-silencing 1-like</fullName>
    </submittedName>
</protein>
<feature type="compositionally biased region" description="Basic and acidic residues" evidence="1">
    <location>
        <begin position="177"/>
        <end position="190"/>
    </location>
</feature>
<feature type="compositionally biased region" description="Polar residues" evidence="1">
    <location>
        <begin position="52"/>
        <end position="66"/>
    </location>
</feature>
<feature type="non-terminal residue" evidence="2">
    <location>
        <position position="1"/>
    </location>
</feature>
<evidence type="ECO:0000313" key="2">
    <source>
        <dbReference type="EMBL" id="KAF5200758.1"/>
    </source>
</evidence>
<dbReference type="PANTHER" id="PTHR47073">
    <property type="entry name" value="PROTEIN ANTI-SILENCING 1"/>
    <property type="match status" value="1"/>
</dbReference>
<dbReference type="EMBL" id="JABWDY010010337">
    <property type="protein sequence ID" value="KAF5200758.1"/>
    <property type="molecule type" value="Genomic_DNA"/>
</dbReference>
<sequence length="190" mass="20680">MEMADHIFYRTFNVGNFTISDKIDDKIAGVEVKNLLNKSRVPESRAAKHNPKNNQNGNAMTSNEGSQLCPQLNSLGTSVNISTDAMAGRLALKDDKDMKVSFVKQKPLSGGNHVADLSVEIKETAVPAVIKEQVSSHEEMLPRPTADSCNDVIKTSSTSISKVEDKKLKSSNDLGVLDDRPSKKARLDSP</sequence>
<reference evidence="2 3" key="1">
    <citation type="submission" date="2020-06" db="EMBL/GenBank/DDBJ databases">
        <title>Transcriptomic and genomic resources for Thalictrum thalictroides and T. hernandezii: Facilitating candidate gene discovery in an emerging model plant lineage.</title>
        <authorList>
            <person name="Arias T."/>
            <person name="Riano-Pachon D.M."/>
            <person name="Di Stilio V.S."/>
        </authorList>
    </citation>
    <scope>NUCLEOTIDE SEQUENCE [LARGE SCALE GENOMIC DNA]</scope>
    <source>
        <strain evidence="3">cv. WT478/WT964</strain>
        <tissue evidence="2">Leaves</tissue>
    </source>
</reference>
<proteinExistence type="predicted"/>
<evidence type="ECO:0000313" key="3">
    <source>
        <dbReference type="Proteomes" id="UP000554482"/>
    </source>
</evidence>
<organism evidence="2 3">
    <name type="scientific">Thalictrum thalictroides</name>
    <name type="common">Rue-anemone</name>
    <name type="synonym">Anemone thalictroides</name>
    <dbReference type="NCBI Taxonomy" id="46969"/>
    <lineage>
        <taxon>Eukaryota</taxon>
        <taxon>Viridiplantae</taxon>
        <taxon>Streptophyta</taxon>
        <taxon>Embryophyta</taxon>
        <taxon>Tracheophyta</taxon>
        <taxon>Spermatophyta</taxon>
        <taxon>Magnoliopsida</taxon>
        <taxon>Ranunculales</taxon>
        <taxon>Ranunculaceae</taxon>
        <taxon>Thalictroideae</taxon>
        <taxon>Thalictrum</taxon>
    </lineage>
</organism>
<gene>
    <name evidence="2" type="ORF">FRX31_009655</name>
</gene>
<dbReference type="Proteomes" id="UP000554482">
    <property type="component" value="Unassembled WGS sequence"/>
</dbReference>
<dbReference type="OrthoDB" id="1896853at2759"/>
<dbReference type="PANTHER" id="PTHR47073:SF2">
    <property type="entry name" value="PROTEIN ANTI-SILENCING 1"/>
    <property type="match status" value="1"/>
</dbReference>
<comment type="caution">
    <text evidence="2">The sequence shown here is derived from an EMBL/GenBank/DDBJ whole genome shotgun (WGS) entry which is preliminary data.</text>
</comment>